<keyword evidence="3" id="KW-1185">Reference proteome</keyword>
<dbReference type="SUPFAM" id="SSF53448">
    <property type="entry name" value="Nucleotide-diphospho-sugar transferases"/>
    <property type="match status" value="1"/>
</dbReference>
<accession>A0AAW1QUI0</accession>
<dbReference type="AlphaFoldDB" id="A0AAW1QUI0"/>
<dbReference type="Proteomes" id="UP001445335">
    <property type="component" value="Unassembled WGS sequence"/>
</dbReference>
<dbReference type="GO" id="GO:0016020">
    <property type="term" value="C:membrane"/>
    <property type="evidence" value="ECO:0007669"/>
    <property type="project" value="GOC"/>
</dbReference>
<gene>
    <name evidence="2" type="ORF">WJX81_000314</name>
</gene>
<sequence>MRTLFHPPHRLHRERDIPRIIHQSWKTSDLPANYARWSASWREKHPTWEYMLWTNEENDQLVHDHYPWFRDTFDALPAPVMKADACRYLYMHHFGGVYADLDFEALRDLGPLLAEQQLVLAAMSDDQSWDQSIPNAWLASARRHPFWLFTLAQILKAAGRNDTARDDWIEATTGPVMLHAAVASYRAAGGVGLRVLSPGIIYPINWMDTTAGPRDGDGDEHSICNSLHARFNDTACKSRFPEAYAITYWTHSWGFDHAHAT</sequence>
<evidence type="ECO:0008006" key="4">
    <source>
        <dbReference type="Google" id="ProtNLM"/>
    </source>
</evidence>
<dbReference type="PANTHER" id="PTHR32385">
    <property type="entry name" value="MANNOSYL PHOSPHORYLINOSITOL CERAMIDE SYNTHASE"/>
    <property type="match status" value="1"/>
</dbReference>
<evidence type="ECO:0000313" key="2">
    <source>
        <dbReference type="EMBL" id="KAK9825165.1"/>
    </source>
</evidence>
<keyword evidence="1" id="KW-0808">Transferase</keyword>
<dbReference type="GO" id="GO:0051999">
    <property type="term" value="P:mannosyl-inositol phosphorylceramide biosynthetic process"/>
    <property type="evidence" value="ECO:0007669"/>
    <property type="project" value="TreeGrafter"/>
</dbReference>
<dbReference type="Pfam" id="PF04488">
    <property type="entry name" value="Gly_transf_sug"/>
    <property type="match status" value="1"/>
</dbReference>
<dbReference type="Gene3D" id="3.90.550.20">
    <property type="match status" value="1"/>
</dbReference>
<evidence type="ECO:0000313" key="3">
    <source>
        <dbReference type="Proteomes" id="UP001445335"/>
    </source>
</evidence>
<dbReference type="PANTHER" id="PTHR32385:SF23">
    <property type="entry name" value="NUCLEOTIDE-DIPHOSPHO-SUGAR TRANSFERASE"/>
    <property type="match status" value="1"/>
</dbReference>
<dbReference type="InterPro" id="IPR007577">
    <property type="entry name" value="GlycoTrfase_DXD_sugar-bd_CS"/>
</dbReference>
<dbReference type="EMBL" id="JALJOU010000076">
    <property type="protein sequence ID" value="KAK9825165.1"/>
    <property type="molecule type" value="Genomic_DNA"/>
</dbReference>
<name>A0AAW1QUI0_9CHLO</name>
<reference evidence="2 3" key="1">
    <citation type="journal article" date="2024" name="Nat. Commun.">
        <title>Phylogenomics reveals the evolutionary origins of lichenization in chlorophyte algae.</title>
        <authorList>
            <person name="Puginier C."/>
            <person name="Libourel C."/>
            <person name="Otte J."/>
            <person name="Skaloud P."/>
            <person name="Haon M."/>
            <person name="Grisel S."/>
            <person name="Petersen M."/>
            <person name="Berrin J.G."/>
            <person name="Delaux P.M."/>
            <person name="Dal Grande F."/>
            <person name="Keller J."/>
        </authorList>
    </citation>
    <scope>NUCLEOTIDE SEQUENCE [LARGE SCALE GENOMIC DNA]</scope>
    <source>
        <strain evidence="2 3">SAG 245.80</strain>
    </source>
</reference>
<dbReference type="GO" id="GO:0000030">
    <property type="term" value="F:mannosyltransferase activity"/>
    <property type="evidence" value="ECO:0007669"/>
    <property type="project" value="TreeGrafter"/>
</dbReference>
<organism evidence="2 3">
    <name type="scientific">Elliptochloris bilobata</name>
    <dbReference type="NCBI Taxonomy" id="381761"/>
    <lineage>
        <taxon>Eukaryota</taxon>
        <taxon>Viridiplantae</taxon>
        <taxon>Chlorophyta</taxon>
        <taxon>core chlorophytes</taxon>
        <taxon>Trebouxiophyceae</taxon>
        <taxon>Trebouxiophyceae incertae sedis</taxon>
        <taxon>Elliptochloris clade</taxon>
        <taxon>Elliptochloris</taxon>
    </lineage>
</organism>
<dbReference type="InterPro" id="IPR051706">
    <property type="entry name" value="Glycosyltransferase_domain"/>
</dbReference>
<dbReference type="InterPro" id="IPR029044">
    <property type="entry name" value="Nucleotide-diphossugar_trans"/>
</dbReference>
<evidence type="ECO:0000256" key="1">
    <source>
        <dbReference type="ARBA" id="ARBA00022679"/>
    </source>
</evidence>
<comment type="caution">
    <text evidence="2">The sequence shown here is derived from an EMBL/GenBank/DDBJ whole genome shotgun (WGS) entry which is preliminary data.</text>
</comment>
<protein>
    <recommendedName>
        <fullName evidence="4">Mannosyl phosphorylinositol ceramide synthase SUR1</fullName>
    </recommendedName>
</protein>
<proteinExistence type="predicted"/>